<evidence type="ECO:0000313" key="4">
    <source>
        <dbReference type="EMBL" id="MCT7359568.1"/>
    </source>
</evidence>
<proteinExistence type="inferred from homology"/>
<evidence type="ECO:0000256" key="1">
    <source>
        <dbReference type="ARBA" id="ARBA00010529"/>
    </source>
</evidence>
<dbReference type="CDD" id="cd13834">
    <property type="entry name" value="HU_like"/>
    <property type="match status" value="1"/>
</dbReference>
<feature type="compositionally biased region" description="Low complexity" evidence="3">
    <location>
        <begin position="18"/>
        <end position="29"/>
    </location>
</feature>
<organism evidence="4 5">
    <name type="scientific">Thalassolituus pacificus</name>
    <dbReference type="NCBI Taxonomy" id="2975440"/>
    <lineage>
        <taxon>Bacteria</taxon>
        <taxon>Pseudomonadati</taxon>
        <taxon>Pseudomonadota</taxon>
        <taxon>Gammaproteobacteria</taxon>
        <taxon>Oceanospirillales</taxon>
        <taxon>Oceanospirillaceae</taxon>
        <taxon>Thalassolituus</taxon>
    </lineage>
</organism>
<dbReference type="Pfam" id="PF00216">
    <property type="entry name" value="Bac_DNA_binding"/>
    <property type="match status" value="1"/>
</dbReference>
<protein>
    <submittedName>
        <fullName evidence="4">HU family DNA-binding protein</fullName>
    </submittedName>
</protein>
<evidence type="ECO:0000256" key="3">
    <source>
        <dbReference type="SAM" id="MobiDB-lite"/>
    </source>
</evidence>
<dbReference type="AlphaFoldDB" id="A0A9X3AT09"/>
<keyword evidence="2 4" id="KW-0238">DNA-binding</keyword>
<dbReference type="GO" id="GO:0003677">
    <property type="term" value="F:DNA binding"/>
    <property type="evidence" value="ECO:0007669"/>
    <property type="project" value="UniProtKB-KW"/>
</dbReference>
<name>A0A9X3AT09_9GAMM</name>
<accession>A0A9X3AT09</accession>
<dbReference type="EMBL" id="JAOANI010000019">
    <property type="protein sequence ID" value="MCT7359568.1"/>
    <property type="molecule type" value="Genomic_DNA"/>
</dbReference>
<reference evidence="4" key="2">
    <citation type="submission" date="2022-08" db="EMBL/GenBank/DDBJ databases">
        <authorList>
            <person name="Dong C."/>
        </authorList>
    </citation>
    <scope>NUCLEOTIDE SEQUENCE</scope>
    <source>
        <strain evidence="4">59MF3M-4</strain>
    </source>
</reference>
<gene>
    <name evidence="4" type="ORF">NYR02_11080</name>
</gene>
<feature type="region of interest" description="Disordered" evidence="3">
    <location>
        <begin position="1"/>
        <end position="29"/>
    </location>
</feature>
<reference evidence="4" key="1">
    <citation type="journal article" date="2022" name="Front. Microbiol.">
        <title>Genome-based taxonomic rearrangement of Oceanobacter-related bacteria including the description of Thalassolituus hydrocarbonoclasticus sp. nov. and Thalassolituus pacificus sp. nov. and emended description of the genus Thalassolituus.</title>
        <authorList>
            <person name="Dong C."/>
            <person name="Wei L."/>
            <person name="Wang J."/>
            <person name="Lai Q."/>
            <person name="Huang Z."/>
            <person name="Shao Z."/>
        </authorList>
    </citation>
    <scope>NUCLEOTIDE SEQUENCE</scope>
    <source>
        <strain evidence="4">59MF3M-4</strain>
    </source>
</reference>
<dbReference type="GO" id="GO:0030527">
    <property type="term" value="F:structural constituent of chromatin"/>
    <property type="evidence" value="ECO:0007669"/>
    <property type="project" value="InterPro"/>
</dbReference>
<dbReference type="InterPro" id="IPR000119">
    <property type="entry name" value="Hist_DNA-bd"/>
</dbReference>
<dbReference type="Proteomes" id="UP001147830">
    <property type="component" value="Unassembled WGS sequence"/>
</dbReference>
<evidence type="ECO:0000313" key="5">
    <source>
        <dbReference type="Proteomes" id="UP001147830"/>
    </source>
</evidence>
<keyword evidence="5" id="KW-1185">Reference proteome</keyword>
<comment type="similarity">
    <text evidence="1">Belongs to the bacterial histone-like protein family.</text>
</comment>
<evidence type="ECO:0000256" key="2">
    <source>
        <dbReference type="ARBA" id="ARBA00023125"/>
    </source>
</evidence>
<sequence length="182" mass="18881">MAARKSPAAKAPAKKAAAKAPAKAPAAKKAVAKAPAKKAVAKAPAAKKAVAKKPAVKAAAAKAPAAKAAAPAARKTTAIAEKFSKTQLLNELAETTGLARKDVNAVLEELTVLIERHVKKRAVGEFILPGLLKIKTIKKPAQKARKNVPNPFRPGETMDVAAKPASTKVKVLPLKKLKDMAM</sequence>
<dbReference type="InterPro" id="IPR010992">
    <property type="entry name" value="IHF-like_DNA-bd_dom_sf"/>
</dbReference>
<dbReference type="RefSeq" id="WP_260976434.1">
    <property type="nucleotide sequence ID" value="NZ_JAOANI010000019.1"/>
</dbReference>
<dbReference type="SUPFAM" id="SSF47729">
    <property type="entry name" value="IHF-like DNA-binding proteins"/>
    <property type="match status" value="1"/>
</dbReference>
<comment type="caution">
    <text evidence="4">The sequence shown here is derived from an EMBL/GenBank/DDBJ whole genome shotgun (WGS) entry which is preliminary data.</text>
</comment>
<dbReference type="Gene3D" id="4.10.520.10">
    <property type="entry name" value="IHF-like DNA-binding proteins"/>
    <property type="match status" value="1"/>
</dbReference>